<dbReference type="PANTHER" id="PTHR15692:SF9">
    <property type="entry name" value="MASTERMIND-LIKE PROTEIN 2"/>
    <property type="match status" value="1"/>
</dbReference>
<dbReference type="GO" id="GO:0007221">
    <property type="term" value="P:positive regulation of transcription of Notch receptor target"/>
    <property type="evidence" value="ECO:0007669"/>
    <property type="project" value="InterPro"/>
</dbReference>
<feature type="compositionally biased region" description="Polar residues" evidence="8">
    <location>
        <begin position="689"/>
        <end position="709"/>
    </location>
</feature>
<dbReference type="Pfam" id="PF09596">
    <property type="entry name" value="MamL-1"/>
    <property type="match status" value="1"/>
</dbReference>
<feature type="compositionally biased region" description="Polar residues" evidence="8">
    <location>
        <begin position="346"/>
        <end position="355"/>
    </location>
</feature>
<feature type="compositionally biased region" description="Polar residues" evidence="8">
    <location>
        <begin position="735"/>
        <end position="749"/>
    </location>
</feature>
<proteinExistence type="inferred from homology"/>
<protein>
    <submittedName>
        <fullName evidence="10">Mastermind 2</fullName>
    </submittedName>
</protein>
<reference evidence="10" key="1">
    <citation type="submission" date="2022-03" db="EMBL/GenBank/DDBJ databases">
        <authorList>
            <person name="Alioto T."/>
            <person name="Alioto T."/>
            <person name="Gomez Garrido J."/>
        </authorList>
    </citation>
    <scope>NUCLEOTIDE SEQUENCE</scope>
</reference>
<keyword evidence="3" id="KW-0914">Notch signaling pathway</keyword>
<keyword evidence="7" id="KW-0539">Nucleus</keyword>
<dbReference type="GO" id="GO:0016607">
    <property type="term" value="C:nuclear speck"/>
    <property type="evidence" value="ECO:0007669"/>
    <property type="project" value="UniProtKB-SubCell"/>
</dbReference>
<dbReference type="Gene3D" id="6.10.250.970">
    <property type="match status" value="1"/>
</dbReference>
<dbReference type="Proteomes" id="UP001295444">
    <property type="component" value="Chromosome 01"/>
</dbReference>
<feature type="region of interest" description="Disordered" evidence="8">
    <location>
        <begin position="470"/>
        <end position="501"/>
    </location>
</feature>
<keyword evidence="6" id="KW-0804">Transcription</keyword>
<evidence type="ECO:0000259" key="9">
    <source>
        <dbReference type="SMART" id="SM01275"/>
    </source>
</evidence>
<evidence type="ECO:0000256" key="8">
    <source>
        <dbReference type="SAM" id="MobiDB-lite"/>
    </source>
</evidence>
<dbReference type="InterPro" id="IPR046370">
    <property type="entry name" value="MAML_N_sf"/>
</dbReference>
<evidence type="ECO:0000256" key="4">
    <source>
        <dbReference type="ARBA" id="ARBA00023015"/>
    </source>
</evidence>
<dbReference type="InterPro" id="IPR046369">
    <property type="entry name" value="MAML1-3"/>
</dbReference>
<keyword evidence="11" id="KW-1185">Reference proteome</keyword>
<dbReference type="SMART" id="SM01275">
    <property type="entry name" value="MamL-1"/>
    <property type="match status" value="1"/>
</dbReference>
<comment type="subcellular location">
    <subcellularLocation>
        <location evidence="1">Nucleus speckle</location>
    </subcellularLocation>
</comment>
<feature type="compositionally biased region" description="Low complexity" evidence="8">
    <location>
        <begin position="720"/>
        <end position="734"/>
    </location>
</feature>
<evidence type="ECO:0000256" key="6">
    <source>
        <dbReference type="ARBA" id="ARBA00023163"/>
    </source>
</evidence>
<evidence type="ECO:0000256" key="2">
    <source>
        <dbReference type="ARBA" id="ARBA00008081"/>
    </source>
</evidence>
<evidence type="ECO:0000256" key="5">
    <source>
        <dbReference type="ARBA" id="ARBA00023159"/>
    </source>
</evidence>
<evidence type="ECO:0000256" key="7">
    <source>
        <dbReference type="ARBA" id="ARBA00023242"/>
    </source>
</evidence>
<evidence type="ECO:0000313" key="11">
    <source>
        <dbReference type="Proteomes" id="UP001295444"/>
    </source>
</evidence>
<dbReference type="AlphaFoldDB" id="A0AAD1VPA8"/>
<keyword evidence="5" id="KW-0010">Activator</keyword>
<feature type="region of interest" description="Disordered" evidence="8">
    <location>
        <begin position="662"/>
        <end position="749"/>
    </location>
</feature>
<organism evidence="10 11">
    <name type="scientific">Pelobates cultripes</name>
    <name type="common">Western spadefoot toad</name>
    <dbReference type="NCBI Taxonomy" id="61616"/>
    <lineage>
        <taxon>Eukaryota</taxon>
        <taxon>Metazoa</taxon>
        <taxon>Chordata</taxon>
        <taxon>Craniata</taxon>
        <taxon>Vertebrata</taxon>
        <taxon>Euteleostomi</taxon>
        <taxon>Amphibia</taxon>
        <taxon>Batrachia</taxon>
        <taxon>Anura</taxon>
        <taxon>Pelobatoidea</taxon>
        <taxon>Pelobatidae</taxon>
        <taxon>Pelobates</taxon>
    </lineage>
</organism>
<feature type="region of interest" description="Disordered" evidence="8">
    <location>
        <begin position="338"/>
        <end position="372"/>
    </location>
</feature>
<gene>
    <name evidence="10" type="ORF">PECUL_23A003652</name>
</gene>
<dbReference type="PANTHER" id="PTHR15692">
    <property type="entry name" value="MASTERMIND-LIKE"/>
    <property type="match status" value="1"/>
</dbReference>
<name>A0AAD1VPA8_PELCU</name>
<evidence type="ECO:0000256" key="1">
    <source>
        <dbReference type="ARBA" id="ARBA00004324"/>
    </source>
</evidence>
<feature type="domain" description="Neurogenic mastermind-like N-terminal" evidence="9">
    <location>
        <begin position="30"/>
        <end position="90"/>
    </location>
</feature>
<evidence type="ECO:0000313" key="10">
    <source>
        <dbReference type="EMBL" id="CAH2225429.1"/>
    </source>
</evidence>
<feature type="region of interest" description="Disordered" evidence="8">
    <location>
        <begin position="83"/>
        <end position="112"/>
    </location>
</feature>
<feature type="region of interest" description="Disordered" evidence="8">
    <location>
        <begin position="408"/>
        <end position="456"/>
    </location>
</feature>
<feature type="compositionally biased region" description="Low complexity" evidence="8">
    <location>
        <begin position="356"/>
        <end position="369"/>
    </location>
</feature>
<evidence type="ECO:0000256" key="3">
    <source>
        <dbReference type="ARBA" id="ARBA00022976"/>
    </source>
</evidence>
<dbReference type="InterPro" id="IPR019082">
    <property type="entry name" value="Mastermind-like_N"/>
</dbReference>
<dbReference type="GO" id="GO:0003713">
    <property type="term" value="F:transcription coactivator activity"/>
    <property type="evidence" value="ECO:0007669"/>
    <property type="project" value="InterPro"/>
</dbReference>
<feature type="compositionally biased region" description="Low complexity" evidence="8">
    <location>
        <begin position="600"/>
        <end position="626"/>
    </location>
</feature>
<accession>A0AAD1VPA8</accession>
<dbReference type="EMBL" id="OW240912">
    <property type="protein sequence ID" value="CAH2225429.1"/>
    <property type="molecule type" value="Genomic_DNA"/>
</dbReference>
<feature type="region of interest" description="Disordered" evidence="8">
    <location>
        <begin position="591"/>
        <end position="626"/>
    </location>
</feature>
<keyword evidence="4" id="KW-0805">Transcription regulation</keyword>
<comment type="similarity">
    <text evidence="2">Belongs to the mastermind family.</text>
</comment>
<feature type="region of interest" description="Disordered" evidence="8">
    <location>
        <begin position="538"/>
        <end position="566"/>
    </location>
</feature>
<sequence>MGETAPLQTTPGSLGIVGGVGLLGGGTVTPRVHNAIVERLRARIAACREHHRNCQGRYERSRAESSDRERENTLQLLTLVQHGQGTRKTNKHVKNAPPPDYHHHHQQQHQHLLGNSRNGNEIKVEQSQQTSNGLDQRNSALIALQGSLKRRLVVNVSANHNNRSNGISDSAYLDFKKIRTNEHLPGSQDVYRATEGLNQSSGGTMPMDQSAHRKSHITSNETSDVFNLTLKDIKKEPGESLPCSKHFDPQMSQDNLYRYGEELEEQLMDPDLQELFNELTYISVPPMTDIELQNMINITIKQDEPFNIDLGQNHRNTPTSLPMDKIVIKSEYPQGLDHARVDSPQLRPSSTGPTFSMTSTSLTLSQSTTAPQNQVQVSSSTNRLANWQELSHAQQLKQMAANRQHTLIQQHQPNQSPSWSSVPPPRPFGQEKVPSPFRQQQLSPHRTPINAAPVNGSQTKVISNYLYKPSPNSHSSQLDMMNQQTSQDASKNLVTSGHSTVEPNHGNTKPLFHFNQDQTNHQASLGLNSQGKPILQFTKQQSSAATQQHEQLQQAKPLPNQNLPRTQTFPHKMLIPKIQQNQQISGLHYPGVHQQQDQHSTTPQGPGSSSTTNPSSSPGPGSGFSSQQTLLSQQLMEKPNILQRQMAEQKQQLIMQQQILSGTEKSKSQDQLNRHLTRPPPDYKDQRRTNMSVQQGNQYSGVNSNSSIATALPPHNAQNSGHSSTSHGSRMSSSLQGSQNMYGNVPCSQQTMYNVNPGVAHMQQQTSPNSIGTNQNGHVLQRQSTGNGLPPFSTVAAVNPPQFRSGPGQRTSMVGQRAPNAMVSTSSPQNWVSPEAKKQEAPCFTDNNQFQNQSLQSVLGSQHFPQRSLPPPNQVTPGTQLRPLTQMNQGNSGQAIESLRGLNHGQPRAPILTNLSPQEGTTMMGNNFTTANQQSRSFQGTDTSNDLGSFEFLSQNNGLGPSLNNDSDFIDALLKTGHINDDWMKDINLDEIFKNHS</sequence>